<feature type="compositionally biased region" description="Low complexity" evidence="2">
    <location>
        <begin position="342"/>
        <end position="371"/>
    </location>
</feature>
<dbReference type="GO" id="GO:0034497">
    <property type="term" value="P:protein localization to phagophore assembly site"/>
    <property type="evidence" value="ECO:0007669"/>
    <property type="project" value="TreeGrafter"/>
</dbReference>
<feature type="region of interest" description="Disordered" evidence="2">
    <location>
        <begin position="643"/>
        <end position="662"/>
    </location>
</feature>
<proteinExistence type="predicted"/>
<evidence type="ECO:0000313" key="5">
    <source>
        <dbReference type="Proteomes" id="UP001295423"/>
    </source>
</evidence>
<feature type="compositionally biased region" description="Low complexity" evidence="2">
    <location>
        <begin position="21"/>
        <end position="32"/>
    </location>
</feature>
<dbReference type="GO" id="GO:0000407">
    <property type="term" value="C:phagophore assembly site"/>
    <property type="evidence" value="ECO:0007669"/>
    <property type="project" value="TreeGrafter"/>
</dbReference>
<dbReference type="GO" id="GO:0000423">
    <property type="term" value="P:mitophagy"/>
    <property type="evidence" value="ECO:0007669"/>
    <property type="project" value="TreeGrafter"/>
</dbReference>
<sequence length="765" mass="82507">MSSWRGQTAQGPLAAATNVPSSSSAQQEQNNNGPRAKCDQVVFEAIAKAAEIVVGSRCWIENVPGSNSSSRFNLLVPEVQGVRSILHRWKRSLHVPLRLDVFYQHDDGRRELLERWCLEYAPKTTYSFQHNVAAADPIVQLRQVCKSIVVWLRTLYGWSRMLPAQALRQRQTLGTDNHVGFSIYVVSEGNDDVTGLISNQGFLSQGQPHSVLTPYGELGWKVFYAPDSMVQQLVPEVPKYSIAIPTAIRTASQPIPMKQQMNAAQTYANPNHHIRMSPQQQQQELSAARSAPNKQRSPGYYRSNSDVDGYHQPRKVPPIMSNAMRRNSDLPILHQNGTHMSQQQQQQQQEQLQHQEQSFPQQSPTSQSNPPTKNLSALSLAMLMNNNTENANADGETREAAEKRRAALHHAPPQFSNNNQNNVSTPPPPPGSSPALKPSNLATAGEYGYGYNNQLPNMAGPPSSPATTTRGVLDGRGSPGPLSGTSLSSTPTTGFLLGTAPTPPGAVPGVSTLIPPRSTSVTPPFVRPAGFVGEPPSQPFLPPSAAAAMVGTPPTGEFKNQQHSRNHQTSLDLLHSSPFQRPTASPNLDDELRQAFNLNDLMPPDIGTGFMNPRTRPDEFYYDNHHGAFGQSLGDDDDMPFAVDSYTTSSHGEKRSSGNGIGSSLEATSNLLLSSANGMASICSTAPRRLALFDSVATNTTTSNTAPGPNQSDGAAGAIVKAAEGGMTMSLADELAEFKTFGASLMMDGKASQSSSNSTPIALRP</sequence>
<reference evidence="4" key="1">
    <citation type="submission" date="2023-08" db="EMBL/GenBank/DDBJ databases">
        <authorList>
            <person name="Audoor S."/>
            <person name="Bilcke G."/>
        </authorList>
    </citation>
    <scope>NUCLEOTIDE SEQUENCE</scope>
</reference>
<keyword evidence="1" id="KW-0072">Autophagy</keyword>
<feature type="compositionally biased region" description="Polar residues" evidence="2">
    <location>
        <begin position="1"/>
        <end position="10"/>
    </location>
</feature>
<evidence type="ECO:0000313" key="4">
    <source>
        <dbReference type="EMBL" id="CAJ1954758.1"/>
    </source>
</evidence>
<comment type="caution">
    <text evidence="4">The sequence shown here is derived from an EMBL/GenBank/DDBJ whole genome shotgun (WGS) entry which is preliminary data.</text>
</comment>
<dbReference type="InterPro" id="IPR036570">
    <property type="entry name" value="HORMA_dom_sf"/>
</dbReference>
<feature type="compositionally biased region" description="Low complexity" evidence="2">
    <location>
        <begin position="479"/>
        <end position="493"/>
    </location>
</feature>
<dbReference type="GO" id="GO:0005829">
    <property type="term" value="C:cytosol"/>
    <property type="evidence" value="ECO:0007669"/>
    <property type="project" value="TreeGrafter"/>
</dbReference>
<evidence type="ECO:0000256" key="1">
    <source>
        <dbReference type="ARBA" id="ARBA00023006"/>
    </source>
</evidence>
<feature type="compositionally biased region" description="Low complexity" evidence="2">
    <location>
        <begin position="412"/>
        <end position="424"/>
    </location>
</feature>
<accession>A0AAD2PVD5</accession>
<dbReference type="PANTHER" id="PTHR13430">
    <property type="match status" value="1"/>
</dbReference>
<feature type="domain" description="Autophagy-related protein 13 N-terminal" evidence="3">
    <location>
        <begin position="109"/>
        <end position="182"/>
    </location>
</feature>
<keyword evidence="5" id="KW-1185">Reference proteome</keyword>
<dbReference type="InterPro" id="IPR040182">
    <property type="entry name" value="ATG13"/>
</dbReference>
<feature type="region of interest" description="Disordered" evidence="2">
    <location>
        <begin position="389"/>
        <end position="493"/>
    </location>
</feature>
<feature type="region of interest" description="Disordered" evidence="2">
    <location>
        <begin position="338"/>
        <end position="373"/>
    </location>
</feature>
<feature type="region of interest" description="Disordered" evidence="2">
    <location>
        <begin position="1"/>
        <end position="34"/>
    </location>
</feature>
<feature type="compositionally biased region" description="Basic and acidic residues" evidence="2">
    <location>
        <begin position="395"/>
        <end position="405"/>
    </location>
</feature>
<dbReference type="PANTHER" id="PTHR13430:SF4">
    <property type="entry name" value="AUTOPHAGY-RELATED PROTEIN 13"/>
    <property type="match status" value="1"/>
</dbReference>
<dbReference type="Gene3D" id="3.30.900.10">
    <property type="entry name" value="HORMA domain"/>
    <property type="match status" value="1"/>
</dbReference>
<feature type="region of interest" description="Disordered" evidence="2">
    <location>
        <begin position="275"/>
        <end position="322"/>
    </location>
</feature>
<evidence type="ECO:0000259" key="3">
    <source>
        <dbReference type="Pfam" id="PF10033"/>
    </source>
</evidence>
<protein>
    <recommendedName>
        <fullName evidence="3">Autophagy-related protein 13 N-terminal domain-containing protein</fullName>
    </recommendedName>
</protein>
<dbReference type="InterPro" id="IPR018731">
    <property type="entry name" value="Atg13_N"/>
</dbReference>
<feature type="compositionally biased region" description="Polar residues" evidence="2">
    <location>
        <begin position="292"/>
        <end position="306"/>
    </location>
</feature>
<organism evidence="4 5">
    <name type="scientific">Cylindrotheca closterium</name>
    <dbReference type="NCBI Taxonomy" id="2856"/>
    <lineage>
        <taxon>Eukaryota</taxon>
        <taxon>Sar</taxon>
        <taxon>Stramenopiles</taxon>
        <taxon>Ochrophyta</taxon>
        <taxon>Bacillariophyta</taxon>
        <taxon>Bacillariophyceae</taxon>
        <taxon>Bacillariophycidae</taxon>
        <taxon>Bacillariales</taxon>
        <taxon>Bacillariaceae</taxon>
        <taxon>Cylindrotheca</taxon>
    </lineage>
</organism>
<dbReference type="GO" id="GO:0034727">
    <property type="term" value="P:piecemeal microautophagy of the nucleus"/>
    <property type="evidence" value="ECO:0007669"/>
    <property type="project" value="TreeGrafter"/>
</dbReference>
<gene>
    <name evidence="4" type="ORF">CYCCA115_LOCUS15350</name>
</gene>
<name>A0AAD2PVD5_9STRA</name>
<evidence type="ECO:0000256" key="2">
    <source>
        <dbReference type="SAM" id="MobiDB-lite"/>
    </source>
</evidence>
<dbReference type="AlphaFoldDB" id="A0AAD2PVD5"/>
<dbReference type="GO" id="GO:1990316">
    <property type="term" value="C:Atg1/ULK1 kinase complex"/>
    <property type="evidence" value="ECO:0007669"/>
    <property type="project" value="InterPro"/>
</dbReference>
<dbReference type="Proteomes" id="UP001295423">
    <property type="component" value="Unassembled WGS sequence"/>
</dbReference>
<dbReference type="Pfam" id="PF10033">
    <property type="entry name" value="ATG13"/>
    <property type="match status" value="1"/>
</dbReference>
<dbReference type="EMBL" id="CAKOGP040001869">
    <property type="protein sequence ID" value="CAJ1954758.1"/>
    <property type="molecule type" value="Genomic_DNA"/>
</dbReference>